<evidence type="ECO:0008006" key="4">
    <source>
        <dbReference type="Google" id="ProtNLM"/>
    </source>
</evidence>
<dbReference type="RefSeq" id="WP_155084328.1">
    <property type="nucleotide sequence ID" value="NZ_WMIA01000019.1"/>
</dbReference>
<gene>
    <name evidence="2" type="ORF">GGC33_13600</name>
</gene>
<dbReference type="Proteomes" id="UP000437131">
    <property type="component" value="Unassembled WGS sequence"/>
</dbReference>
<comment type="caution">
    <text evidence="2">The sequence shown here is derived from an EMBL/GenBank/DDBJ whole genome shotgun (WGS) entry which is preliminary data.</text>
</comment>
<feature type="chain" id="PRO_5032798990" description="Lipocalin-like domain-containing protein" evidence="1">
    <location>
        <begin position="29"/>
        <end position="158"/>
    </location>
</feature>
<feature type="signal peptide" evidence="1">
    <location>
        <begin position="1"/>
        <end position="28"/>
    </location>
</feature>
<evidence type="ECO:0000256" key="1">
    <source>
        <dbReference type="SAM" id="SignalP"/>
    </source>
</evidence>
<name>A0A844GTZ2_9CHRO</name>
<keyword evidence="1" id="KW-0732">Signal</keyword>
<accession>A0A844GTZ2</accession>
<organism evidence="2 3">
    <name type="scientific">Cyanobacterium aponinum 0216</name>
    <dbReference type="NCBI Taxonomy" id="2676140"/>
    <lineage>
        <taxon>Bacteria</taxon>
        <taxon>Bacillati</taxon>
        <taxon>Cyanobacteriota</taxon>
        <taxon>Cyanophyceae</taxon>
        <taxon>Oscillatoriophycideae</taxon>
        <taxon>Chroococcales</taxon>
        <taxon>Geminocystaceae</taxon>
        <taxon>Cyanobacterium</taxon>
    </lineage>
</organism>
<sequence>MVRKIPSLLLFSATCFVSFGIFSTNVEAETLSCAIASAQELEGVWESDVTQVLNKQGLLEVSGVLEIKAKTDNILEGQYTWKTKEETKTGNNSEGVKVIEDTETLYGVFNPRNCTLKMVETKESGIHEITILNQNTVEQIFMQSGEYPVVYIRTLERK</sequence>
<evidence type="ECO:0000313" key="3">
    <source>
        <dbReference type="Proteomes" id="UP000437131"/>
    </source>
</evidence>
<dbReference type="AlphaFoldDB" id="A0A844GTZ2"/>
<dbReference type="EMBL" id="WMIA01000019">
    <property type="protein sequence ID" value="MTF39954.1"/>
    <property type="molecule type" value="Genomic_DNA"/>
</dbReference>
<evidence type="ECO:0000313" key="2">
    <source>
        <dbReference type="EMBL" id="MTF39954.1"/>
    </source>
</evidence>
<protein>
    <recommendedName>
        <fullName evidence="4">Lipocalin-like domain-containing protein</fullName>
    </recommendedName>
</protein>
<reference evidence="2 3" key="1">
    <citation type="submission" date="2019-11" db="EMBL/GenBank/DDBJ databases">
        <title>Isolation of a new High Light Tolerant Cyanobacteria.</title>
        <authorList>
            <person name="Dobson Z."/>
            <person name="Vaughn N."/>
            <person name="Vaughn M."/>
            <person name="Fromme P."/>
            <person name="Mazor Y."/>
        </authorList>
    </citation>
    <scope>NUCLEOTIDE SEQUENCE [LARGE SCALE GENOMIC DNA]</scope>
    <source>
        <strain evidence="2 3">0216</strain>
    </source>
</reference>
<proteinExistence type="predicted"/>